<dbReference type="AlphaFoldDB" id="A0A365H7J6"/>
<sequence length="112" mass="12274">MQNRHRMMLVGSALLTSLALFPAGAAQAATAPVPAQTVVTAGQVSAPGAPAALQRSLTYWRGYRNGYRRGVRDGYRDCRRKRVGAHGHRGGRQYTRGWAAGYLRGYRRVCGR</sequence>
<reference evidence="2 3" key="1">
    <citation type="submission" date="2018-06" db="EMBL/GenBank/DDBJ databases">
        <title>Actinomadura craniellae sp. nov. isolated from marine sponge Craniella sp.</title>
        <authorList>
            <person name="Li L."/>
            <person name="Xu Q.H."/>
            <person name="Lin H.W."/>
            <person name="Lu Y.H."/>
        </authorList>
    </citation>
    <scope>NUCLEOTIDE SEQUENCE [LARGE SCALE GENOMIC DNA]</scope>
    <source>
        <strain evidence="2 3">LHW63021</strain>
    </source>
</reference>
<feature type="signal peptide" evidence="1">
    <location>
        <begin position="1"/>
        <end position="28"/>
    </location>
</feature>
<evidence type="ECO:0000313" key="3">
    <source>
        <dbReference type="Proteomes" id="UP000251891"/>
    </source>
</evidence>
<name>A0A365H7J6_9ACTN</name>
<protein>
    <recommendedName>
        <fullName evidence="4">BA14K family protein</fullName>
    </recommendedName>
</protein>
<dbReference type="RefSeq" id="WP_111865327.1">
    <property type="nucleotide sequence ID" value="NZ_QLYX01000004.1"/>
</dbReference>
<dbReference type="Proteomes" id="UP000251891">
    <property type="component" value="Unassembled WGS sequence"/>
</dbReference>
<gene>
    <name evidence="2" type="ORF">DPM19_09955</name>
</gene>
<evidence type="ECO:0008006" key="4">
    <source>
        <dbReference type="Google" id="ProtNLM"/>
    </source>
</evidence>
<evidence type="ECO:0000313" key="2">
    <source>
        <dbReference type="EMBL" id="RAY15057.1"/>
    </source>
</evidence>
<evidence type="ECO:0000256" key="1">
    <source>
        <dbReference type="SAM" id="SignalP"/>
    </source>
</evidence>
<feature type="chain" id="PRO_5016866513" description="BA14K family protein" evidence="1">
    <location>
        <begin position="29"/>
        <end position="112"/>
    </location>
</feature>
<organism evidence="2 3">
    <name type="scientific">Actinomadura craniellae</name>
    <dbReference type="NCBI Taxonomy" id="2231787"/>
    <lineage>
        <taxon>Bacteria</taxon>
        <taxon>Bacillati</taxon>
        <taxon>Actinomycetota</taxon>
        <taxon>Actinomycetes</taxon>
        <taxon>Streptosporangiales</taxon>
        <taxon>Thermomonosporaceae</taxon>
        <taxon>Actinomadura</taxon>
    </lineage>
</organism>
<proteinExistence type="predicted"/>
<keyword evidence="3" id="KW-1185">Reference proteome</keyword>
<accession>A0A365H7J6</accession>
<dbReference type="EMBL" id="QLYX01000004">
    <property type="protein sequence ID" value="RAY15057.1"/>
    <property type="molecule type" value="Genomic_DNA"/>
</dbReference>
<keyword evidence="1" id="KW-0732">Signal</keyword>
<comment type="caution">
    <text evidence="2">The sequence shown here is derived from an EMBL/GenBank/DDBJ whole genome shotgun (WGS) entry which is preliminary data.</text>
</comment>